<accession>A0AA39V3Q9</accession>
<sequence length="429" mass="48396">MASTTPRFLHTYKLRPQKLLTGTERKSMCVGTLGDDEQGIWVSYDRRVESAHPRYWNQAGSIISLKDQMDNIKWAKGLELSRFSAMKGTRAHQPQKEKLKQLFAKRLRAIIRKHLAIVTPPTAALHAALEEAHTDGKNDARRTTPYITWQMDKEQYSTLSGYGDDEGSDKDNEDDEGEEEENGDEGYGEDGEEGHIKERDDDYPANTFAFAETMRPIRANTSLELPQEAKLLHRLVVCGGMNDLLQMKEFFTLIGPSNLAKIEHIKLEIDAQSAFFGYVPIPSHYTGYSGYSTLGVGGRLSLAGNVMCDAIKMMARAGGSLVSFEVSRSRNRLQHSHRFEFVFIDPKRLDSADHTIQYPSYRMFEASGSHGIDSPLGRSIRSLKGVDLICKDVSLWNHGECEKIDQCRVCMQIKGFKIMQKEMLEDSVS</sequence>
<proteinExistence type="predicted"/>
<organism evidence="2 3">
    <name type="scientific">Cladonia borealis</name>
    <dbReference type="NCBI Taxonomy" id="184061"/>
    <lineage>
        <taxon>Eukaryota</taxon>
        <taxon>Fungi</taxon>
        <taxon>Dikarya</taxon>
        <taxon>Ascomycota</taxon>
        <taxon>Pezizomycotina</taxon>
        <taxon>Lecanoromycetes</taxon>
        <taxon>OSLEUM clade</taxon>
        <taxon>Lecanoromycetidae</taxon>
        <taxon>Lecanorales</taxon>
        <taxon>Lecanorineae</taxon>
        <taxon>Cladoniaceae</taxon>
        <taxon>Cladonia</taxon>
    </lineage>
</organism>
<feature type="compositionally biased region" description="Acidic residues" evidence="1">
    <location>
        <begin position="163"/>
        <end position="192"/>
    </location>
</feature>
<comment type="caution">
    <text evidence="2">The sequence shown here is derived from an EMBL/GenBank/DDBJ whole genome shotgun (WGS) entry which is preliminary data.</text>
</comment>
<evidence type="ECO:0000313" key="2">
    <source>
        <dbReference type="EMBL" id="KAK0514752.1"/>
    </source>
</evidence>
<evidence type="ECO:0000256" key="1">
    <source>
        <dbReference type="SAM" id="MobiDB-lite"/>
    </source>
</evidence>
<evidence type="ECO:0000313" key="3">
    <source>
        <dbReference type="Proteomes" id="UP001166286"/>
    </source>
</evidence>
<feature type="region of interest" description="Disordered" evidence="1">
    <location>
        <begin position="158"/>
        <end position="201"/>
    </location>
</feature>
<dbReference type="Proteomes" id="UP001166286">
    <property type="component" value="Unassembled WGS sequence"/>
</dbReference>
<keyword evidence="3" id="KW-1185">Reference proteome</keyword>
<protein>
    <submittedName>
        <fullName evidence="2">Uncharacterized protein</fullName>
    </submittedName>
</protein>
<dbReference type="AlphaFoldDB" id="A0AA39V3Q9"/>
<reference evidence="2" key="1">
    <citation type="submission" date="2023-03" db="EMBL/GenBank/DDBJ databases">
        <title>Complete genome of Cladonia borealis.</title>
        <authorList>
            <person name="Park H."/>
        </authorList>
    </citation>
    <scope>NUCLEOTIDE SEQUENCE</scope>
    <source>
        <strain evidence="2">ANT050790</strain>
    </source>
</reference>
<gene>
    <name evidence="2" type="ORF">JMJ35_003369</name>
</gene>
<dbReference type="EMBL" id="JAFEKC020000005">
    <property type="protein sequence ID" value="KAK0514752.1"/>
    <property type="molecule type" value="Genomic_DNA"/>
</dbReference>
<name>A0AA39V3Q9_9LECA</name>